<dbReference type="FunFam" id="1.20.5.430:FF:000001">
    <property type="entry name" value="Nuclear receptor corepressor 2 isoform 1"/>
    <property type="match status" value="1"/>
</dbReference>
<keyword evidence="9" id="KW-0539">Nucleus</keyword>
<feature type="compositionally biased region" description="Low complexity" evidence="10">
    <location>
        <begin position="64"/>
        <end position="75"/>
    </location>
</feature>
<dbReference type="SMART" id="SM00717">
    <property type="entry name" value="SANT"/>
    <property type="match status" value="2"/>
</dbReference>
<dbReference type="PROSITE" id="PS51293">
    <property type="entry name" value="SANT"/>
    <property type="match status" value="2"/>
</dbReference>
<feature type="domain" description="SANT" evidence="12">
    <location>
        <begin position="555"/>
        <end position="606"/>
    </location>
</feature>
<dbReference type="InterPro" id="IPR017930">
    <property type="entry name" value="Myb_dom"/>
</dbReference>
<feature type="compositionally biased region" description="Low complexity" evidence="10">
    <location>
        <begin position="1271"/>
        <end position="1280"/>
    </location>
</feature>
<gene>
    <name evidence="14" type="primary">NCOR1</name>
    <name evidence="14" type="ORF">BLAG_LOCUS2392</name>
</gene>
<dbReference type="OrthoDB" id="10258692at2759"/>
<dbReference type="InterPro" id="IPR017884">
    <property type="entry name" value="SANT_dom"/>
</dbReference>
<feature type="compositionally biased region" description="Polar residues" evidence="10">
    <location>
        <begin position="2167"/>
        <end position="2182"/>
    </location>
</feature>
<dbReference type="FunFam" id="1.10.10.60:FF:000026">
    <property type="entry name" value="Nuclear receptor corepressor 2 isoform 1"/>
    <property type="match status" value="1"/>
</dbReference>
<evidence type="ECO:0000313" key="14">
    <source>
        <dbReference type="EMBL" id="CAH1233735.1"/>
    </source>
</evidence>
<feature type="region of interest" description="Disordered" evidence="10">
    <location>
        <begin position="618"/>
        <end position="668"/>
    </location>
</feature>
<dbReference type="EMBL" id="OV696686">
    <property type="protein sequence ID" value="CAH1233735.1"/>
    <property type="molecule type" value="Genomic_DNA"/>
</dbReference>
<dbReference type="InterPro" id="IPR001005">
    <property type="entry name" value="SANT/Myb"/>
</dbReference>
<feature type="compositionally biased region" description="Basic and acidic residues" evidence="10">
    <location>
        <begin position="252"/>
        <end position="262"/>
    </location>
</feature>
<keyword evidence="15" id="KW-1185">Reference proteome</keyword>
<evidence type="ECO:0000256" key="6">
    <source>
        <dbReference type="ARBA" id="ARBA00023054"/>
    </source>
</evidence>
<name>A0A8J9VNV9_BRALA</name>
<sequence>MPRFFTFPQTPTFGTSQDALLRAVTSYPRWPPFGAEMASRQPNDRGQNGPPYEGSPPFKRHRLPSPSSSVRVQPPYQNGPEQSRFVLGTSQYATPVYAVHGQRAHHGQELSTVSEYRALPQARPQDYTPHYALPQGQPPGQMRRRPSLLSEFQGHPASGDRMPDSRHMYERGHTSYHMGHHAQSELSEAPQHKRPRLAPQDSHEAALARGAAHAMGSGADMGYSSDHRRGSALVPKLEAVSPSRQPSCVEEGGGKDSPSKLSKEELLQSMDRVDREIAKVEQQISKLQKKQGELEEKAAKPDEPEEVDIVSEPKEPRHQSIVQIIYAENRKKAEAAHKILEGLGPKIDLPLYNQPSDTQVYHDNIKTHQAMKKKLLLYFKRRHHMRKLRERYLCQRYDQLFEAWEKRLERIENGYKRKAKDAKVREFYEKMFPEIRKQREQQERFSRAHSPCPNAVSWEQPTNQRSSIRSKVQSAKNGERRTGARGSSFAATVARSDAEMAEIMDSLSEQENNERQMRQLAVVPPMMFDEDQRRIKFINKNGLIKDPMKEYKERQLINTWTEEEKQIFKEKFIQHPKNFALIASYLDRKSVSDCVLYYYQSKKNENYKQLMRKQALKRKRPFGKGQLHRDDKDMDHDEKSRDKDDDDDSAEDDERQRPERTASNDVPDDGSVTKCVICGEIIDNYSETRPITRNLAEFYGLTEEDMRPAHRICSKCRCRSVRKRYELSCPVPTCKTPKRKVKRLKTLPTKLNELPAEQKEPVMQEFGLTEEISKCCATCFNRIARRLGGEPGTGDEDTKETPMETSRWTEDEMEVAKRGLQEHGRDWEAISEMVMTKTPAQCKNFYFNYKRKFSLETLVMEYKRNKAQRERDISVSAESAASTLTAESENEAESESSSDEDNTQDNEEEDSSDTESASEDGRDDPNKRSAEAGKPKLEVKATVAREEPPEKKAAVPTPSLPQETLPQVKVEKDKAAEVKPPPVPVVEIKEEDNDSSATCSADEGGADGEGVPHHSGGNFSKSSSSAAATVSTADVKPIISTSSLSAGGERAAGVVSAGKAVPPSGIAATFPATFIPPPSTMVTGPQRPSLQQMMARHAQIPGMPQLIVTGAQESLLMYPRMDRSQEQTVATSTTTVKSFIDAAIEQNMGIPGQAVRGHTVSLTGFAESREHGRDRPRSSSPHVQRSPITPPSRAHHIPVTSPLTIDTRIGVVMGQRSDGHEQHEKERATASASPRVGRMPHGLVPVTEGVPHQSSMPVQSKPGLPPPPPLISKSSSPKGKAPQMSPQSQHPMYHTGSITRGIPMSYAIHPGVVPPPPPPSSRQEAAEGRRSANEGSIIHGTPRNHEGLLTAGEPRRIEGSITRGTPVVSYESNISRVTMQGEGMRKYPVVEEVSPRGSITKGTPLRPPEEVPGASQHPQQYERREKTGQEMFEGLIQRAIAEPNKAEQRGPVPPPGTAIYRDSRGVPIHPYTGVPIDYPVSTVYGGAMIRGTPTSRPGSITQGTPLHHSEGVNRALQVDTLSRSSPGRPDHHAHSEGRREGPYIQGTPVRSDSPARRRGTPLKDESPSPRMEASLSRSTPTVIHEGAMRMAYDRERYEAHHRAAMEGNRAAMEGKKSPAGMEKPMKSPAGKLEPGSITRGTPMYHGRDRPPSSGPDVPRSSPRESVSSGAIDLTRDSPVDMTTRSGREPHAGMPYPGRTRKSPLPGYVSPYQGMAETRATLMADFLTSQQMTAAHAEQSRSRERPVEYPKEARHSPRSPRDKRYSPQQHRPPMEHPVHHPGMFPHPPGMTPGMAPGMITDPQGRVMFVYPGMFPYITDGSSLMQRSSASTPPVSVEGYQYPLSASWPQIRPGMPTQVMAGYPVPPQHSQVSRQNVIQHSAAHFDGGGSITQGTPIKPPVSGSEVSSTSRPGEGQRSAMTPPRSTSRGSAPPQSPEKGHMVPGYPMMMDAQQDRRSHVRRPSEPERLPPQATVHPQKRVDPHAGDRNPRESPLMKYRQEMARAGRESQEGRTSRSHTPGSNEQPSKSPITSPSQILSISFEKDKPPEQPPPQGGQGPLTAANLIDAIITHQINSSATISGENRKETSSNDGQDSAARGPPRGRVSPAPRPSHTPLQGEGGRIRAPVWQLPEADHGSSRDQNHGRRESQEAAPQEGPGNHYGPGRNTVHADSTTNRPTKVQQITLGEHISNIIHQDYSQRPGQNPSPAPNPLHRPQSTSSLTRSPAAKERETAMQRSRTPDARCGSDSSRSNIDVEPISPPAGDSQDSQPGPEQWQPRPQDVPPRTQPQPPYGRPPPSAASASPAWGGPKRSSPRVGTNLEDIIRKALMGDDEENEGDPQQQQQQQQQPRPSSTHSYGQQIHQVSSASSPRDGSMQSRILRQRNDSETETESETETKEAPVADRSRSPRSYPPKKKHAMSAESASPRGRPDMPGPTDMSVAQKEMAASGRLPSTGSERSRLSSAATPPRSSPRPSSTDAPSASYPFSALFLRGAMGPSSSPLPPTSSAAQQGLPPTPSSEMAHETAQRTAPSPATSVRHDGEPAPLLSSQYEPLSDTDEES</sequence>
<feature type="domain" description="HTH myb-type" evidence="13">
    <location>
        <begin position="807"/>
        <end position="854"/>
    </location>
</feature>
<evidence type="ECO:0000313" key="15">
    <source>
        <dbReference type="Proteomes" id="UP000838412"/>
    </source>
</evidence>
<feature type="compositionally biased region" description="Pro residues" evidence="10">
    <location>
        <begin position="2278"/>
        <end position="2296"/>
    </location>
</feature>
<dbReference type="PROSITE" id="PS50090">
    <property type="entry name" value="MYB_LIKE"/>
    <property type="match status" value="1"/>
</dbReference>
<feature type="compositionally biased region" description="Basic and acidic residues" evidence="10">
    <location>
        <begin position="919"/>
        <end position="953"/>
    </location>
</feature>
<dbReference type="GO" id="GO:0003677">
    <property type="term" value="F:DNA binding"/>
    <property type="evidence" value="ECO:0007669"/>
    <property type="project" value="UniProtKB-KW"/>
</dbReference>
<feature type="region of interest" description="Disordered" evidence="10">
    <location>
        <begin position="1489"/>
        <end position="1583"/>
    </location>
</feature>
<feature type="compositionally biased region" description="Low complexity" evidence="10">
    <location>
        <begin position="1657"/>
        <end position="1668"/>
    </location>
</feature>
<feature type="compositionally biased region" description="Basic and acidic residues" evidence="10">
    <location>
        <begin position="1217"/>
        <end position="1228"/>
    </location>
</feature>
<feature type="compositionally biased region" description="Basic and acidic residues" evidence="10">
    <location>
        <begin position="1737"/>
        <end position="1764"/>
    </location>
</feature>
<feature type="compositionally biased region" description="Polar residues" evidence="10">
    <location>
        <begin position="2014"/>
        <end position="2036"/>
    </location>
</feature>
<dbReference type="GO" id="GO:0003714">
    <property type="term" value="F:transcription corepressor activity"/>
    <property type="evidence" value="ECO:0007669"/>
    <property type="project" value="TreeGrafter"/>
</dbReference>
<feature type="region of interest" description="Disordered" evidence="10">
    <location>
        <begin position="1882"/>
        <end position="2559"/>
    </location>
</feature>
<evidence type="ECO:0000256" key="3">
    <source>
        <dbReference type="ARBA" id="ARBA00022491"/>
    </source>
</evidence>
<keyword evidence="6" id="KW-0175">Coiled coil</keyword>
<dbReference type="Pfam" id="PF00249">
    <property type="entry name" value="Myb_DNA-binding"/>
    <property type="match status" value="2"/>
</dbReference>
<comment type="similarity">
    <text evidence="2">Belongs to the N-CoR nuclear receptor corepressors family.</text>
</comment>
<feature type="compositionally biased region" description="Low complexity" evidence="10">
    <location>
        <begin position="2459"/>
        <end position="2481"/>
    </location>
</feature>
<evidence type="ECO:0000259" key="13">
    <source>
        <dbReference type="PROSITE" id="PS51294"/>
    </source>
</evidence>
<feature type="region of interest" description="Disordered" evidence="10">
    <location>
        <begin position="31"/>
        <end position="83"/>
    </location>
</feature>
<feature type="region of interest" description="Disordered" evidence="10">
    <location>
        <begin position="866"/>
        <end position="1023"/>
    </location>
</feature>
<dbReference type="Gene3D" id="1.10.10.60">
    <property type="entry name" value="Homeodomain-like"/>
    <property type="match status" value="1"/>
</dbReference>
<evidence type="ECO:0000256" key="8">
    <source>
        <dbReference type="ARBA" id="ARBA00023163"/>
    </source>
</evidence>
<evidence type="ECO:0000256" key="2">
    <source>
        <dbReference type="ARBA" id="ARBA00010097"/>
    </source>
</evidence>
<keyword evidence="8" id="KW-0804">Transcription</keyword>
<feature type="compositionally biased region" description="Acidic residues" evidence="10">
    <location>
        <begin position="644"/>
        <end position="653"/>
    </location>
</feature>
<feature type="region of interest" description="Disordered" evidence="10">
    <location>
        <begin position="288"/>
        <end position="309"/>
    </location>
</feature>
<feature type="compositionally biased region" description="Low complexity" evidence="10">
    <location>
        <begin position="876"/>
        <end position="887"/>
    </location>
</feature>
<feature type="region of interest" description="Disordered" evidence="10">
    <location>
        <begin position="236"/>
        <end position="262"/>
    </location>
</feature>
<dbReference type="GO" id="GO:0032991">
    <property type="term" value="C:protein-containing complex"/>
    <property type="evidence" value="ECO:0007669"/>
    <property type="project" value="UniProtKB-ARBA"/>
</dbReference>
<dbReference type="GO" id="GO:0005654">
    <property type="term" value="C:nucleoplasm"/>
    <property type="evidence" value="ECO:0007669"/>
    <property type="project" value="UniProtKB-ARBA"/>
</dbReference>
<feature type="compositionally biased region" description="Basic and acidic residues" evidence="10">
    <location>
        <begin position="2130"/>
        <end position="2147"/>
    </location>
</feature>
<dbReference type="PANTHER" id="PTHR13992">
    <property type="entry name" value="NUCLEAR RECEPTOR CO-REPRESSOR RELATED NCOR"/>
    <property type="match status" value="1"/>
</dbReference>
<dbReference type="GO" id="GO:0000785">
    <property type="term" value="C:chromatin"/>
    <property type="evidence" value="ECO:0007669"/>
    <property type="project" value="TreeGrafter"/>
</dbReference>
<feature type="compositionally biased region" description="Basic and acidic residues" evidence="10">
    <location>
        <begin position="1528"/>
        <end position="1541"/>
    </location>
</feature>
<dbReference type="Pfam" id="PF15784">
    <property type="entry name" value="GPS2_interact"/>
    <property type="match status" value="1"/>
</dbReference>
<feature type="domain" description="Myb-like" evidence="11">
    <location>
        <begin position="800"/>
        <end position="850"/>
    </location>
</feature>
<feature type="compositionally biased region" description="Basic and acidic residues" evidence="10">
    <location>
        <begin position="1950"/>
        <end position="1965"/>
    </location>
</feature>
<dbReference type="InterPro" id="IPR031557">
    <property type="entry name" value="N-CoR_GPS2_interact"/>
</dbReference>
<feature type="compositionally biased region" description="Basic and acidic residues" evidence="10">
    <location>
        <begin position="2224"/>
        <end position="2239"/>
    </location>
</feature>
<feature type="region of interest" description="Disordered" evidence="10">
    <location>
        <begin position="439"/>
        <end position="490"/>
    </location>
</feature>
<evidence type="ECO:0000256" key="9">
    <source>
        <dbReference type="ARBA" id="ARBA00023242"/>
    </source>
</evidence>
<feature type="compositionally biased region" description="Basic and acidic residues" evidence="10">
    <location>
        <begin position="1976"/>
        <end position="1988"/>
    </location>
</feature>
<dbReference type="Gene3D" id="1.20.58.1880">
    <property type="match status" value="1"/>
</dbReference>
<accession>A0A8J9VNV9</accession>
<feature type="compositionally biased region" description="Polar residues" evidence="10">
    <location>
        <begin position="1178"/>
        <end position="1187"/>
    </location>
</feature>
<dbReference type="PANTHER" id="PTHR13992:SF39">
    <property type="entry name" value="SMRTER, ISOFORM G"/>
    <property type="match status" value="1"/>
</dbReference>
<feature type="region of interest" description="Disordered" evidence="10">
    <location>
        <begin position="1393"/>
        <end position="1422"/>
    </location>
</feature>
<evidence type="ECO:0000256" key="4">
    <source>
        <dbReference type="ARBA" id="ARBA00022737"/>
    </source>
</evidence>
<feature type="compositionally biased region" description="Basic and acidic residues" evidence="10">
    <location>
        <begin position="799"/>
        <end position="812"/>
    </location>
</feature>
<feature type="compositionally biased region" description="Basic and acidic residues" evidence="10">
    <location>
        <begin position="290"/>
        <end position="302"/>
    </location>
</feature>
<dbReference type="CDD" id="cd00167">
    <property type="entry name" value="SANT"/>
    <property type="match status" value="2"/>
</dbReference>
<keyword evidence="5" id="KW-0805">Transcription regulation</keyword>
<feature type="compositionally biased region" description="Polar residues" evidence="10">
    <location>
        <begin position="2069"/>
        <end position="2079"/>
    </location>
</feature>
<feature type="domain" description="SANT" evidence="12">
    <location>
        <begin position="803"/>
        <end position="854"/>
    </location>
</feature>
<comment type="subcellular location">
    <subcellularLocation>
        <location evidence="1">Nucleus</location>
    </subcellularLocation>
</comment>
<feature type="compositionally biased region" description="Low complexity" evidence="10">
    <location>
        <begin position="2297"/>
        <end position="2307"/>
    </location>
</feature>
<keyword evidence="4" id="KW-0677">Repeat</keyword>
<keyword evidence="7" id="KW-0238">DNA-binding</keyword>
<feature type="compositionally biased region" description="Polar residues" evidence="10">
    <location>
        <begin position="2347"/>
        <end position="2377"/>
    </location>
</feature>
<protein>
    <submittedName>
        <fullName evidence="14">NCOR1 protein</fullName>
    </submittedName>
</protein>
<dbReference type="GO" id="GO:0000122">
    <property type="term" value="P:negative regulation of transcription by RNA polymerase II"/>
    <property type="evidence" value="ECO:0007669"/>
    <property type="project" value="TreeGrafter"/>
</dbReference>
<dbReference type="SUPFAM" id="SSF46689">
    <property type="entry name" value="Homeodomain-like"/>
    <property type="match status" value="2"/>
</dbReference>
<feature type="compositionally biased region" description="Polar residues" evidence="10">
    <location>
        <begin position="457"/>
        <end position="476"/>
    </location>
</feature>
<feature type="compositionally biased region" description="Basic and acidic residues" evidence="10">
    <location>
        <begin position="627"/>
        <end position="643"/>
    </location>
</feature>
<feature type="region of interest" description="Disordered" evidence="10">
    <location>
        <begin position="1167"/>
        <end position="1352"/>
    </location>
</feature>
<dbReference type="InterPro" id="IPR051571">
    <property type="entry name" value="N-CoR_corepressor"/>
</dbReference>
<dbReference type="Gene3D" id="1.20.5.430">
    <property type="match status" value="1"/>
</dbReference>
<feature type="region of interest" description="Disordered" evidence="10">
    <location>
        <begin position="1608"/>
        <end position="1705"/>
    </location>
</feature>
<feature type="compositionally biased region" description="Basic and acidic residues" evidence="10">
    <location>
        <begin position="2392"/>
        <end position="2404"/>
    </location>
</feature>
<feature type="region of interest" description="Disordered" evidence="10">
    <location>
        <begin position="788"/>
        <end position="812"/>
    </location>
</feature>
<feature type="compositionally biased region" description="Polar residues" evidence="10">
    <location>
        <begin position="2190"/>
        <end position="2201"/>
    </location>
</feature>
<feature type="region of interest" description="Disordered" evidence="10">
    <location>
        <begin position="1730"/>
        <end position="1783"/>
    </location>
</feature>
<proteinExistence type="inferred from homology"/>
<feature type="region of interest" description="Disordered" evidence="10">
    <location>
        <begin position="177"/>
        <end position="212"/>
    </location>
</feature>
<keyword evidence="3" id="KW-0678">Repressor</keyword>
<reference evidence="14" key="1">
    <citation type="submission" date="2022-01" db="EMBL/GenBank/DDBJ databases">
        <authorList>
            <person name="Braso-Vives M."/>
        </authorList>
    </citation>
    <scope>NUCLEOTIDE SEQUENCE</scope>
</reference>
<dbReference type="Proteomes" id="UP000838412">
    <property type="component" value="Chromosome 1"/>
</dbReference>
<evidence type="ECO:0000259" key="11">
    <source>
        <dbReference type="PROSITE" id="PS50090"/>
    </source>
</evidence>
<dbReference type="InterPro" id="IPR009057">
    <property type="entry name" value="Homeodomain-like_sf"/>
</dbReference>
<evidence type="ECO:0000256" key="1">
    <source>
        <dbReference type="ARBA" id="ARBA00004123"/>
    </source>
</evidence>
<feature type="compositionally biased region" description="Polar residues" evidence="10">
    <location>
        <begin position="1492"/>
        <end position="1504"/>
    </location>
</feature>
<evidence type="ECO:0000256" key="10">
    <source>
        <dbReference type="SAM" id="MobiDB-lite"/>
    </source>
</evidence>
<evidence type="ECO:0000259" key="12">
    <source>
        <dbReference type="PROSITE" id="PS51293"/>
    </source>
</evidence>
<evidence type="ECO:0000256" key="7">
    <source>
        <dbReference type="ARBA" id="ARBA00023125"/>
    </source>
</evidence>
<evidence type="ECO:0000256" key="5">
    <source>
        <dbReference type="ARBA" id="ARBA00023015"/>
    </source>
</evidence>
<feature type="compositionally biased region" description="Basic and acidic residues" evidence="10">
    <location>
        <begin position="1167"/>
        <end position="1177"/>
    </location>
</feature>
<dbReference type="PROSITE" id="PS51294">
    <property type="entry name" value="HTH_MYB"/>
    <property type="match status" value="1"/>
</dbReference>
<feature type="compositionally biased region" description="Basic and acidic residues" evidence="10">
    <location>
        <begin position="1995"/>
        <end position="2011"/>
    </location>
</feature>
<feature type="compositionally biased region" description="Acidic residues" evidence="10">
    <location>
        <begin position="888"/>
        <end position="918"/>
    </location>
</feature>
<organism evidence="14 15">
    <name type="scientific">Branchiostoma lanceolatum</name>
    <name type="common">Common lancelet</name>
    <name type="synonym">Amphioxus lanceolatum</name>
    <dbReference type="NCBI Taxonomy" id="7740"/>
    <lineage>
        <taxon>Eukaryota</taxon>
        <taxon>Metazoa</taxon>
        <taxon>Chordata</taxon>
        <taxon>Cephalochordata</taxon>
        <taxon>Leptocardii</taxon>
        <taxon>Amphioxiformes</taxon>
        <taxon>Branchiostomatidae</taxon>
        <taxon>Branchiostoma</taxon>
    </lineage>
</organism>